<dbReference type="NCBIfam" id="TIGR02638">
    <property type="entry name" value="lactal_redase"/>
    <property type="match status" value="1"/>
</dbReference>
<organism evidence="7 8">
    <name type="scientific">Vibrio hippocampi</name>
    <dbReference type="NCBI Taxonomy" id="654686"/>
    <lineage>
        <taxon>Bacteria</taxon>
        <taxon>Pseudomonadati</taxon>
        <taxon>Pseudomonadota</taxon>
        <taxon>Gammaproteobacteria</taxon>
        <taxon>Vibrionales</taxon>
        <taxon>Vibrionaceae</taxon>
        <taxon>Vibrio</taxon>
    </lineage>
</organism>
<comment type="cofactor">
    <cofactor evidence="1">
        <name>Fe cation</name>
        <dbReference type="ChEBI" id="CHEBI:24875"/>
    </cofactor>
</comment>
<dbReference type="PROSITE" id="PS00913">
    <property type="entry name" value="ADH_IRON_1"/>
    <property type="match status" value="1"/>
</dbReference>
<dbReference type="PANTHER" id="PTHR11496">
    <property type="entry name" value="ALCOHOL DEHYDROGENASE"/>
    <property type="match status" value="1"/>
</dbReference>
<evidence type="ECO:0000259" key="5">
    <source>
        <dbReference type="Pfam" id="PF00465"/>
    </source>
</evidence>
<dbReference type="Proteomes" id="UP000838160">
    <property type="component" value="Unassembled WGS sequence"/>
</dbReference>
<accession>A0ABN8DLE5</accession>
<dbReference type="CDD" id="cd08188">
    <property type="entry name" value="PDDH"/>
    <property type="match status" value="1"/>
</dbReference>
<feature type="domain" description="Fe-containing alcohol dehydrogenase-like C-terminal" evidence="6">
    <location>
        <begin position="187"/>
        <end position="382"/>
    </location>
</feature>
<feature type="domain" description="Alcohol dehydrogenase iron-type/glycerol dehydrogenase GldA" evidence="5">
    <location>
        <begin position="11"/>
        <end position="176"/>
    </location>
</feature>
<dbReference type="EMBL" id="CAKLCM010000003">
    <property type="protein sequence ID" value="CAH0528784.1"/>
    <property type="molecule type" value="Genomic_DNA"/>
</dbReference>
<keyword evidence="8" id="KW-1185">Reference proteome</keyword>
<dbReference type="EC" id="1.1.1.202" evidence="7"/>
<evidence type="ECO:0000259" key="6">
    <source>
        <dbReference type="Pfam" id="PF25137"/>
    </source>
</evidence>
<evidence type="ECO:0000313" key="8">
    <source>
        <dbReference type="Proteomes" id="UP000838160"/>
    </source>
</evidence>
<dbReference type="InterPro" id="IPR001670">
    <property type="entry name" value="ADH_Fe/GldA"/>
</dbReference>
<dbReference type="PANTHER" id="PTHR11496:SF102">
    <property type="entry name" value="ALCOHOL DEHYDROGENASE 4"/>
    <property type="match status" value="1"/>
</dbReference>
<dbReference type="Pfam" id="PF00465">
    <property type="entry name" value="Fe-ADH"/>
    <property type="match status" value="1"/>
</dbReference>
<comment type="caution">
    <text evidence="7">The sequence shown here is derived from an EMBL/GenBank/DDBJ whole genome shotgun (WGS) entry which is preliminary data.</text>
</comment>
<evidence type="ECO:0000256" key="4">
    <source>
        <dbReference type="ARBA" id="ARBA00023027"/>
    </source>
</evidence>
<evidence type="ECO:0000256" key="2">
    <source>
        <dbReference type="ARBA" id="ARBA00007358"/>
    </source>
</evidence>
<dbReference type="GO" id="GO:0047516">
    <property type="term" value="F:1,3-propanediol dehydrogenase activity"/>
    <property type="evidence" value="ECO:0007669"/>
    <property type="project" value="UniProtKB-EC"/>
</dbReference>
<proteinExistence type="inferred from homology"/>
<dbReference type="Gene3D" id="1.20.1090.10">
    <property type="entry name" value="Dehydroquinate synthase-like - alpha domain"/>
    <property type="match status" value="1"/>
</dbReference>
<evidence type="ECO:0000256" key="3">
    <source>
        <dbReference type="ARBA" id="ARBA00023002"/>
    </source>
</evidence>
<keyword evidence="4" id="KW-0520">NAD</keyword>
<dbReference type="Gene3D" id="3.40.50.1970">
    <property type="match status" value="1"/>
</dbReference>
<evidence type="ECO:0000313" key="7">
    <source>
        <dbReference type="EMBL" id="CAH0528784.1"/>
    </source>
</evidence>
<dbReference type="PROSITE" id="PS00060">
    <property type="entry name" value="ADH_IRON_2"/>
    <property type="match status" value="1"/>
</dbReference>
<dbReference type="InterPro" id="IPR018211">
    <property type="entry name" value="ADH_Fe_CS"/>
</dbReference>
<evidence type="ECO:0000256" key="1">
    <source>
        <dbReference type="ARBA" id="ARBA00001962"/>
    </source>
</evidence>
<dbReference type="RefSeq" id="WP_237485688.1">
    <property type="nucleotide sequence ID" value="NZ_CAKLCM010000003.1"/>
</dbReference>
<reference evidence="7" key="1">
    <citation type="submission" date="2021-12" db="EMBL/GenBank/DDBJ databases">
        <authorList>
            <person name="Rodrigo-Torres L."/>
            <person name="Arahal R. D."/>
            <person name="Lucena T."/>
        </authorList>
    </citation>
    <scope>NUCLEOTIDE SEQUENCE</scope>
    <source>
        <strain evidence="7">CECT 8226</strain>
    </source>
</reference>
<keyword evidence="3 7" id="KW-0560">Oxidoreductase</keyword>
<comment type="similarity">
    <text evidence="2">Belongs to the iron-containing alcohol dehydrogenase family.</text>
</comment>
<dbReference type="SUPFAM" id="SSF56796">
    <property type="entry name" value="Dehydroquinate synthase-like"/>
    <property type="match status" value="1"/>
</dbReference>
<gene>
    <name evidence="7" type="primary">dhaT_2</name>
    <name evidence="7" type="ORF">VHP8226_02811</name>
</gene>
<dbReference type="InterPro" id="IPR013460">
    <property type="entry name" value="Lactal_redase"/>
</dbReference>
<dbReference type="InterPro" id="IPR056798">
    <property type="entry name" value="ADH_Fe_C"/>
</dbReference>
<dbReference type="InterPro" id="IPR039697">
    <property type="entry name" value="Alcohol_dehydrogenase_Fe"/>
</dbReference>
<protein>
    <submittedName>
        <fullName evidence="7">1,3-propanediol dehydrogenase</fullName>
        <ecNumber evidence="7">1.1.1.202</ecNumber>
    </submittedName>
</protein>
<sequence length="382" mass="40234">MAFALNVPKLSFTGEGAVEESVAILSQKNLKKALVVSDKNLVDLGILDSLFSALKDADFDYVVFSEVTPNPTASLVRKGASFYKESECDCFIAVGGGSPVDCAKAIRIVTSNEGDICDFDGVGLVKNEGAFFIAINTTAGTSAEMTSNSVITDEDNAVKMVIVDAKQIPDIAVNDPTLMIGLPKSVTAATGMDALTHAIESYVTPGAHTLTKPTALEAIRLIAKWLPVAVEDGSNLNAREQMACAQFLAGMSFNSAGLGLVHAMAHQPGATHDLPHGVCNAILLPVVCEFNSETNPEPFRAVAEAMGGITFDLNDAQAATLAVELINKLSIEVGIPSGFSELSIAETDLEVWIDKAMADVCLGGNPRQPNPEEVLALYKKAM</sequence>
<dbReference type="Pfam" id="PF25137">
    <property type="entry name" value="ADH_Fe_C"/>
    <property type="match status" value="1"/>
</dbReference>
<name>A0ABN8DLE5_9VIBR</name>